<name>A3K670_SAGS3</name>
<keyword evidence="3" id="KW-1185">Reference proteome</keyword>
<gene>
    <name evidence="2" type="ORF">SSE37_06274</name>
</gene>
<dbReference type="AlphaFoldDB" id="A3K670"/>
<dbReference type="Proteomes" id="UP000005713">
    <property type="component" value="Unassembled WGS sequence"/>
</dbReference>
<accession>A3K670</accession>
<protein>
    <submittedName>
        <fullName evidence="2">NADP-dependent isocitrate dehydrogenase protein</fullName>
    </submittedName>
</protein>
<organism evidence="2 3">
    <name type="scientific">Sagittula stellata (strain ATCC 700073 / DSM 11524 / E-37)</name>
    <dbReference type="NCBI Taxonomy" id="388399"/>
    <lineage>
        <taxon>Bacteria</taxon>
        <taxon>Pseudomonadati</taxon>
        <taxon>Pseudomonadota</taxon>
        <taxon>Alphaproteobacteria</taxon>
        <taxon>Rhodobacterales</taxon>
        <taxon>Roseobacteraceae</taxon>
        <taxon>Sagittula</taxon>
    </lineage>
</organism>
<evidence type="ECO:0000256" key="1">
    <source>
        <dbReference type="SAM" id="MobiDB-lite"/>
    </source>
</evidence>
<evidence type="ECO:0000313" key="2">
    <source>
        <dbReference type="EMBL" id="EBA07220.1"/>
    </source>
</evidence>
<dbReference type="eggNOG" id="ENOG502ZARS">
    <property type="taxonomic scope" value="Bacteria"/>
</dbReference>
<reference evidence="2 3" key="1">
    <citation type="submission" date="2006-06" db="EMBL/GenBank/DDBJ databases">
        <authorList>
            <person name="Moran M.A."/>
            <person name="Ferriera S."/>
            <person name="Johnson J."/>
            <person name="Kravitz S."/>
            <person name="Beeson K."/>
            <person name="Sutton G."/>
            <person name="Rogers Y.-H."/>
            <person name="Friedman R."/>
            <person name="Frazier M."/>
            <person name="Venter J.C."/>
        </authorList>
    </citation>
    <scope>NUCLEOTIDE SEQUENCE [LARGE SCALE GENOMIC DNA]</scope>
    <source>
        <strain evidence="2 3">E-37</strain>
    </source>
</reference>
<sequence length="459" mass="49802">MPGVRGAAAPGGQGSGGRQPPGGSPRASAAKPSSRKAATDGWPAHAPASARQRLVQPLVDLLQKSHRGQPALIGTHQQRQVLGHVAGLHGLDDHPLQRLGKVLQRRVAVQLRAVLQPAGPGIDRRDGVGGGRLALLVLTVMARHRAVRRLRLHDPAIRRHQLRGHHPQRPEALRHRVRLHVAVIVLAGPDELAVPLERAGHHVVDQPVLVPDALRLELLGKLRLVDLLEQVLEPPVVGLENGVLGRQVHRPAQRQTVVQRGAGKVADRLVLVVHAHVDPGIGRVVDLALDHLAVGAFPFHRQLARRGEVEIRGLVLVAEGVPAHHDGRGPARHEARHVAADDRLAEDDAAQDVADRAVGRLPHLLETEFLDTLLVRGDRRAFDRDANLLRLFGGVDGDLVPGPVPLLDPEIVVKQVQVEVRQDQLFLDESPHDAGHLVAVHLHDRIVDLDTGHRLSPLR</sequence>
<dbReference type="EMBL" id="AAYA01000010">
    <property type="protein sequence ID" value="EBA07220.1"/>
    <property type="molecule type" value="Genomic_DNA"/>
</dbReference>
<feature type="compositionally biased region" description="Gly residues" evidence="1">
    <location>
        <begin position="9"/>
        <end position="20"/>
    </location>
</feature>
<feature type="compositionally biased region" description="Low complexity" evidence="1">
    <location>
        <begin position="24"/>
        <end position="36"/>
    </location>
</feature>
<feature type="region of interest" description="Disordered" evidence="1">
    <location>
        <begin position="1"/>
        <end position="49"/>
    </location>
</feature>
<evidence type="ECO:0000313" key="3">
    <source>
        <dbReference type="Proteomes" id="UP000005713"/>
    </source>
</evidence>
<proteinExistence type="predicted"/>
<comment type="caution">
    <text evidence="2">The sequence shown here is derived from an EMBL/GenBank/DDBJ whole genome shotgun (WGS) entry which is preliminary data.</text>
</comment>